<gene>
    <name evidence="2" type="ORF">LOX96_02745</name>
</gene>
<dbReference type="Proteomes" id="UP001139721">
    <property type="component" value="Unassembled WGS sequence"/>
</dbReference>
<dbReference type="SUPFAM" id="SSF46626">
    <property type="entry name" value="Cytochrome c"/>
    <property type="match status" value="1"/>
</dbReference>
<keyword evidence="1" id="KW-0732">Signal</keyword>
<evidence type="ECO:0000313" key="3">
    <source>
        <dbReference type="Proteomes" id="UP001139721"/>
    </source>
</evidence>
<dbReference type="InterPro" id="IPR036909">
    <property type="entry name" value="Cyt_c-like_dom_sf"/>
</dbReference>
<dbReference type="GO" id="GO:0020037">
    <property type="term" value="F:heme binding"/>
    <property type="evidence" value="ECO:0007669"/>
    <property type="project" value="InterPro"/>
</dbReference>
<dbReference type="EMBL" id="JAJKBJ010000002">
    <property type="protein sequence ID" value="MCL9683002.1"/>
    <property type="molecule type" value="Genomic_DNA"/>
</dbReference>
<dbReference type="RefSeq" id="WP_250420617.1">
    <property type="nucleotide sequence ID" value="NZ_JAJKBJ010000002.1"/>
</dbReference>
<proteinExistence type="predicted"/>
<reference evidence="2" key="1">
    <citation type="submission" date="2021-11" db="EMBL/GenBank/DDBJ databases">
        <title>Legionella maioricencis sp. nov., a new species isolated from hot water samples in Mallorca.</title>
        <authorList>
            <person name="Crespi S."/>
            <person name="Drasar V."/>
            <person name="Salva-Serra F."/>
            <person name="Jaen-Luchoro D."/>
            <person name="Pineiro-Iglesias B."/>
            <person name="Aliaga F."/>
            <person name="Fernandez-Juarez V."/>
            <person name="Coll G."/>
            <person name="Moore E.R.B."/>
            <person name="Bennasar-Figueras A."/>
        </authorList>
    </citation>
    <scope>NUCLEOTIDE SEQUENCE</scope>
    <source>
        <strain evidence="2">HCPI-6</strain>
    </source>
</reference>
<accession>A0A9X2IB16</accession>
<name>A0A9X2IB16_9GAMM</name>
<feature type="chain" id="PRO_5040748709" evidence="1">
    <location>
        <begin position="20"/>
        <end position="121"/>
    </location>
</feature>
<feature type="signal peptide" evidence="1">
    <location>
        <begin position="1"/>
        <end position="19"/>
    </location>
</feature>
<evidence type="ECO:0000256" key="1">
    <source>
        <dbReference type="SAM" id="SignalP"/>
    </source>
</evidence>
<comment type="caution">
    <text evidence="2">The sequence shown here is derived from an EMBL/GenBank/DDBJ whole genome shotgun (WGS) entry which is preliminary data.</text>
</comment>
<dbReference type="AlphaFoldDB" id="A0A9X2IB16"/>
<protein>
    <submittedName>
        <fullName evidence="2">Cytochrome C</fullName>
    </submittedName>
</protein>
<dbReference type="Gene3D" id="1.10.760.10">
    <property type="entry name" value="Cytochrome c-like domain"/>
    <property type="match status" value="1"/>
</dbReference>
<dbReference type="GO" id="GO:0009055">
    <property type="term" value="F:electron transfer activity"/>
    <property type="evidence" value="ECO:0007669"/>
    <property type="project" value="InterPro"/>
</dbReference>
<sequence>MKNLLMSLLLITISGQVFADDLGKKTYQIACQNCHAPQFSQAIKAPTAFNKKEWDIRFKHAAIEAKKDPAQYKSAMDYLLYSLTIGKGLMQHGGLCNESNEVHKDCSNEALTAAINYMSQR</sequence>
<evidence type="ECO:0000313" key="2">
    <source>
        <dbReference type="EMBL" id="MCL9683002.1"/>
    </source>
</evidence>
<organism evidence="2 3">
    <name type="scientific">Legionella maioricensis</name>
    <dbReference type="NCBI Taxonomy" id="2896528"/>
    <lineage>
        <taxon>Bacteria</taxon>
        <taxon>Pseudomonadati</taxon>
        <taxon>Pseudomonadota</taxon>
        <taxon>Gammaproteobacteria</taxon>
        <taxon>Legionellales</taxon>
        <taxon>Legionellaceae</taxon>
        <taxon>Legionella</taxon>
    </lineage>
</organism>
<keyword evidence="3" id="KW-1185">Reference proteome</keyword>